<evidence type="ECO:0000256" key="2">
    <source>
        <dbReference type="ARBA" id="ARBA00023125"/>
    </source>
</evidence>
<feature type="domain" description="HTH asnC-type" evidence="4">
    <location>
        <begin position="1"/>
        <end position="77"/>
    </location>
</feature>
<proteinExistence type="predicted"/>
<keyword evidence="6" id="KW-1185">Reference proteome</keyword>
<organism evidence="5 6">
    <name type="scientific">Hydrogeniiclostridium mannosilyticum</name>
    <dbReference type="NCBI Taxonomy" id="2764322"/>
    <lineage>
        <taxon>Bacteria</taxon>
        <taxon>Bacillati</taxon>
        <taxon>Bacillota</taxon>
        <taxon>Clostridia</taxon>
        <taxon>Eubacteriales</taxon>
        <taxon>Acutalibacteraceae</taxon>
        <taxon>Hydrogeniiclostridium</taxon>
    </lineage>
</organism>
<dbReference type="RefSeq" id="WP_112332014.1">
    <property type="nucleotide sequence ID" value="NZ_JADPHD010000001.1"/>
</dbReference>
<dbReference type="PANTHER" id="PTHR30154:SF34">
    <property type="entry name" value="TRANSCRIPTIONAL REGULATOR AZLB"/>
    <property type="match status" value="1"/>
</dbReference>
<evidence type="ECO:0000259" key="4">
    <source>
        <dbReference type="PROSITE" id="PS50956"/>
    </source>
</evidence>
<dbReference type="Gene3D" id="3.30.70.920">
    <property type="match status" value="1"/>
</dbReference>
<dbReference type="InterPro" id="IPR000485">
    <property type="entry name" value="AsnC-type_HTH_dom"/>
</dbReference>
<dbReference type="GO" id="GO:0043565">
    <property type="term" value="F:sequence-specific DNA binding"/>
    <property type="evidence" value="ECO:0007669"/>
    <property type="project" value="InterPro"/>
</dbReference>
<dbReference type="SMART" id="SM00344">
    <property type="entry name" value="HTH_ASNC"/>
    <property type="match status" value="1"/>
</dbReference>
<dbReference type="PROSITE" id="PS50956">
    <property type="entry name" value="HTH_ASNC_2"/>
    <property type="match status" value="1"/>
</dbReference>
<dbReference type="Gene3D" id="1.10.10.10">
    <property type="entry name" value="Winged helix-like DNA-binding domain superfamily/Winged helix DNA-binding domain"/>
    <property type="match status" value="1"/>
</dbReference>
<reference evidence="5 6" key="1">
    <citation type="submission" date="2018-06" db="EMBL/GenBank/DDBJ databases">
        <title>Noncontiguous genome sequence of Ruminococcaceae bacterium ASD2818.</title>
        <authorList>
            <person name="Chaplin A.V."/>
            <person name="Sokolova S.R."/>
            <person name="Kochetkova T.O."/>
            <person name="Goltsov A.Y."/>
            <person name="Trofimov D.Y."/>
            <person name="Efimov B.A."/>
        </authorList>
    </citation>
    <scope>NUCLEOTIDE SEQUENCE [LARGE SCALE GENOMIC DNA]</scope>
    <source>
        <strain evidence="5 6">ASD2818</strain>
    </source>
</reference>
<dbReference type="InterPro" id="IPR011008">
    <property type="entry name" value="Dimeric_a/b-barrel"/>
</dbReference>
<dbReference type="PANTHER" id="PTHR30154">
    <property type="entry name" value="LEUCINE-RESPONSIVE REGULATORY PROTEIN"/>
    <property type="match status" value="1"/>
</dbReference>
<protein>
    <submittedName>
        <fullName evidence="5">Lrp/AsnC family transcriptional regulator</fullName>
    </submittedName>
</protein>
<dbReference type="InterPro" id="IPR036388">
    <property type="entry name" value="WH-like_DNA-bd_sf"/>
</dbReference>
<comment type="caution">
    <text evidence="5">The sequence shown here is derived from an EMBL/GenBank/DDBJ whole genome shotgun (WGS) entry which is preliminary data.</text>
</comment>
<dbReference type="InterPro" id="IPR019887">
    <property type="entry name" value="Tscrpt_reg_AsnC/Lrp_C"/>
</dbReference>
<dbReference type="InterPro" id="IPR019888">
    <property type="entry name" value="Tscrpt_reg_AsnC-like"/>
</dbReference>
<name>A0A328UI43_9FIRM</name>
<dbReference type="InterPro" id="IPR036390">
    <property type="entry name" value="WH_DNA-bd_sf"/>
</dbReference>
<dbReference type="SUPFAM" id="SSF54909">
    <property type="entry name" value="Dimeric alpha+beta barrel"/>
    <property type="match status" value="1"/>
</dbReference>
<keyword evidence="3" id="KW-0804">Transcription</keyword>
<dbReference type="Proteomes" id="UP000249377">
    <property type="component" value="Unassembled WGS sequence"/>
</dbReference>
<keyword evidence="2" id="KW-0238">DNA-binding</keyword>
<gene>
    <name evidence="5" type="ORF">DPQ25_02620</name>
</gene>
<evidence type="ECO:0000256" key="1">
    <source>
        <dbReference type="ARBA" id="ARBA00023015"/>
    </source>
</evidence>
<dbReference type="Pfam" id="PF01037">
    <property type="entry name" value="AsnC_trans_reg"/>
    <property type="match status" value="1"/>
</dbReference>
<dbReference type="GO" id="GO:0005829">
    <property type="term" value="C:cytosol"/>
    <property type="evidence" value="ECO:0007669"/>
    <property type="project" value="TreeGrafter"/>
</dbReference>
<accession>A0A328UI43</accession>
<evidence type="ECO:0000313" key="5">
    <source>
        <dbReference type="EMBL" id="RAQ30821.1"/>
    </source>
</evidence>
<evidence type="ECO:0000256" key="3">
    <source>
        <dbReference type="ARBA" id="ARBA00023163"/>
    </source>
</evidence>
<dbReference type="Pfam" id="PF13412">
    <property type="entry name" value="HTH_24"/>
    <property type="match status" value="1"/>
</dbReference>
<keyword evidence="1" id="KW-0805">Transcription regulation</keyword>
<dbReference type="GO" id="GO:0043200">
    <property type="term" value="P:response to amino acid"/>
    <property type="evidence" value="ECO:0007669"/>
    <property type="project" value="TreeGrafter"/>
</dbReference>
<dbReference type="AlphaFoldDB" id="A0A328UI43"/>
<dbReference type="SUPFAM" id="SSF46785">
    <property type="entry name" value="Winged helix' DNA-binding domain"/>
    <property type="match status" value="1"/>
</dbReference>
<dbReference type="EMBL" id="QLYR01000001">
    <property type="protein sequence ID" value="RAQ30821.1"/>
    <property type="molecule type" value="Genomic_DNA"/>
</dbReference>
<evidence type="ECO:0000313" key="6">
    <source>
        <dbReference type="Proteomes" id="UP000249377"/>
    </source>
</evidence>
<sequence length="161" mass="17984">MDQLLTLLSENARLSCAQLAAMLNKTEAQVQEEIAAYEKAGIIRGYQTQINWEKVDSNHASALIELKVSPKPDKGFDDIADRIMQLEEVESVYLMSGGFDLAVCVNGRSMQEIAMFVARKLSPMDSVLSTATHFILKRYKDGGLAMESEDEIDERRSMFGD</sequence>